<sequence length="413" mass="48064">MYLTQKNQVRGLTSKEFLALQELCRLSKNLYNVGLYTVRQYYFQEKKHLRYESNYHYCKSNENYKQLNTDIAQQTLKVVERVFRSFYGLIIAVKEGSYQQRVKLPHYLPKDGYFTLIMPRVKVKNRKFRVPMSNQFRQQFGEVWIPFPDRINLDDLKEVRIHPRYKARFFEVEFITEVDVTPVTTNSDSVLAIDLGVNNLAACVDTNGASFLVDGKPLKSINQWYNKENARLQSIKDLLYIKGVTERQARLTKNRNNKVRDYLNKAARYIINHCIKNQIGKIVVGFNLGIKQDINIGCRHNQNFVQIPHANFKFKLQALCERYGIAYLEQEESYTSKASFLDGDELPVYNADSPKEYQFSGKRVKRGLYKTRHGFLVNADVNGAANILKKSKHKALSRVSRGCLAQPLRVKIS</sequence>
<keyword evidence="8" id="KW-1185">Reference proteome</keyword>
<feature type="domain" description="Probable transposase IS891/IS1136/IS1341" evidence="5">
    <location>
        <begin position="175"/>
        <end position="286"/>
    </location>
</feature>
<protein>
    <submittedName>
        <fullName evidence="7">RNA-guided endonuclease InsQ/TnpB family protein</fullName>
    </submittedName>
</protein>
<dbReference type="RefSeq" id="WP_413262388.1">
    <property type="nucleotide sequence ID" value="NZ_JBHFNQ010000187.1"/>
</dbReference>
<organism evidence="7 8">
    <name type="scientific">Floridaenema aerugineum BLCC-F46</name>
    <dbReference type="NCBI Taxonomy" id="3153654"/>
    <lineage>
        <taxon>Bacteria</taxon>
        <taxon>Bacillati</taxon>
        <taxon>Cyanobacteriota</taxon>
        <taxon>Cyanophyceae</taxon>
        <taxon>Oscillatoriophycideae</taxon>
        <taxon>Aerosakkonematales</taxon>
        <taxon>Aerosakkonemataceae</taxon>
        <taxon>Floridanema</taxon>
        <taxon>Floridanema aerugineum</taxon>
    </lineage>
</organism>
<comment type="caution">
    <text evidence="7">The sequence shown here is derived from an EMBL/GenBank/DDBJ whole genome shotgun (WGS) entry which is preliminary data.</text>
</comment>
<evidence type="ECO:0000256" key="2">
    <source>
        <dbReference type="ARBA" id="ARBA00022578"/>
    </source>
</evidence>
<accession>A0ABV4XBR9</accession>
<keyword evidence="7" id="KW-0255">Endonuclease</keyword>
<evidence type="ECO:0000256" key="1">
    <source>
        <dbReference type="ARBA" id="ARBA00008761"/>
    </source>
</evidence>
<evidence type="ECO:0000259" key="6">
    <source>
        <dbReference type="Pfam" id="PF07282"/>
    </source>
</evidence>
<dbReference type="Proteomes" id="UP001576774">
    <property type="component" value="Unassembled WGS sequence"/>
</dbReference>
<comment type="similarity">
    <text evidence="1">In the C-terminal section; belongs to the transposase 35 family.</text>
</comment>
<keyword evidence="7" id="KW-0540">Nuclease</keyword>
<evidence type="ECO:0000259" key="5">
    <source>
        <dbReference type="Pfam" id="PF01385"/>
    </source>
</evidence>
<keyword evidence="3" id="KW-0238">DNA-binding</keyword>
<evidence type="ECO:0000256" key="4">
    <source>
        <dbReference type="ARBA" id="ARBA00023172"/>
    </source>
</evidence>
<dbReference type="InterPro" id="IPR001959">
    <property type="entry name" value="Transposase"/>
</dbReference>
<name>A0ABV4XBR9_9CYAN</name>
<proteinExistence type="inferred from homology"/>
<dbReference type="InterPro" id="IPR010095">
    <property type="entry name" value="Cas12f1-like_TNB"/>
</dbReference>
<keyword evidence="4" id="KW-0233">DNA recombination</keyword>
<dbReference type="Pfam" id="PF01385">
    <property type="entry name" value="OrfB_IS605"/>
    <property type="match status" value="1"/>
</dbReference>
<dbReference type="GO" id="GO:0004519">
    <property type="term" value="F:endonuclease activity"/>
    <property type="evidence" value="ECO:0007669"/>
    <property type="project" value="UniProtKB-KW"/>
</dbReference>
<evidence type="ECO:0000256" key="3">
    <source>
        <dbReference type="ARBA" id="ARBA00023125"/>
    </source>
</evidence>
<dbReference type="EMBL" id="JBHFNQ010000187">
    <property type="protein sequence ID" value="MFB2879981.1"/>
    <property type="molecule type" value="Genomic_DNA"/>
</dbReference>
<dbReference type="Pfam" id="PF07282">
    <property type="entry name" value="Cas12f1-like_TNB"/>
    <property type="match status" value="1"/>
</dbReference>
<evidence type="ECO:0000313" key="7">
    <source>
        <dbReference type="EMBL" id="MFB2879981.1"/>
    </source>
</evidence>
<gene>
    <name evidence="7" type="ORF">ACE1CC_24275</name>
</gene>
<dbReference type="NCBIfam" id="NF040570">
    <property type="entry name" value="guided_TnpB"/>
    <property type="match status" value="1"/>
</dbReference>
<feature type="domain" description="Cas12f1-like TNB" evidence="6">
    <location>
        <begin position="309"/>
        <end position="387"/>
    </location>
</feature>
<dbReference type="NCBIfam" id="TIGR01766">
    <property type="entry name" value="IS200/IS605 family accessory protein TnpB-like domain"/>
    <property type="match status" value="1"/>
</dbReference>
<evidence type="ECO:0000313" key="8">
    <source>
        <dbReference type="Proteomes" id="UP001576774"/>
    </source>
</evidence>
<reference evidence="7 8" key="1">
    <citation type="submission" date="2024-09" db="EMBL/GenBank/DDBJ databases">
        <title>Floridaenema gen nov. (Aerosakkonemataceae, Aerosakkonematales ord. nov., Cyanobacteria) from benthic tropical and subtropical fresh waters, with the description of four new species.</title>
        <authorList>
            <person name="Moretto J.A."/>
            <person name="Berthold D.E."/>
            <person name="Lefler F.W."/>
            <person name="Huang I.-S."/>
            <person name="Laughinghouse H. IV."/>
        </authorList>
    </citation>
    <scope>NUCLEOTIDE SEQUENCE [LARGE SCALE GENOMIC DNA]</scope>
    <source>
        <strain evidence="7 8">BLCC-F46</strain>
    </source>
</reference>
<keyword evidence="2" id="KW-0815">Transposition</keyword>
<keyword evidence="7" id="KW-0378">Hydrolase</keyword>